<dbReference type="EMBL" id="NBCO01000044">
    <property type="protein sequence ID" value="ORC84498.1"/>
    <property type="molecule type" value="Genomic_DNA"/>
</dbReference>
<reference evidence="18 19" key="1">
    <citation type="submission" date="2017-03" db="EMBL/GenBank/DDBJ databases">
        <title>An alternative strategy for trypanosome survival in the mammalian bloodstream revealed through genome and transcriptome analysis of the ubiquitous bovine parasite Trypanosoma (Megatrypanum) theileri.</title>
        <authorList>
            <person name="Kelly S."/>
            <person name="Ivens A."/>
            <person name="Mott A."/>
            <person name="O'Neill E."/>
            <person name="Emms D."/>
            <person name="Macleod O."/>
            <person name="Voorheis P."/>
            <person name="Matthews J."/>
            <person name="Matthews K."/>
            <person name="Carrington M."/>
        </authorList>
    </citation>
    <scope>NUCLEOTIDE SEQUENCE [LARGE SCALE GENOMIC DNA]</scope>
    <source>
        <strain evidence="18">Edinburgh</strain>
    </source>
</reference>
<accession>A0A1X0NIZ3</accession>
<keyword evidence="4 17" id="KW-0645">Protease</keyword>
<comment type="catalytic activity">
    <reaction evidence="1">
        <text>Preference for hydrophobic residues at P1 and P1' and basic residues at P2' and P3'. A model nonapeptide is cleaved at -Ala-Tyr-|-Leu-Lys-Lys-.</text>
        <dbReference type="EC" id="3.4.24.36"/>
    </reaction>
</comment>
<keyword evidence="12" id="KW-0865">Zymogen</keyword>
<dbReference type="RefSeq" id="XP_028878564.1">
    <property type="nucleotide sequence ID" value="XM_029030163.1"/>
</dbReference>
<evidence type="ECO:0000256" key="1">
    <source>
        <dbReference type="ARBA" id="ARBA00001249"/>
    </source>
</evidence>
<name>A0A1X0NIZ3_9TRYP</name>
<keyword evidence="13" id="KW-1015">Disulfide bond</keyword>
<comment type="cofactor">
    <cofactor evidence="16 17">
        <name>Zn(2+)</name>
        <dbReference type="ChEBI" id="CHEBI:29105"/>
    </cofactor>
    <text evidence="16 17">Binds 1 zinc ion per subunit.</text>
</comment>
<comment type="similarity">
    <text evidence="3 17">Belongs to the peptidase M8 family.</text>
</comment>
<dbReference type="VEuPathDB" id="TriTrypDB:TM35_000441540"/>
<dbReference type="GO" id="GO:0046872">
    <property type="term" value="F:metal ion binding"/>
    <property type="evidence" value="ECO:0007669"/>
    <property type="project" value="UniProtKB-KW"/>
</dbReference>
<feature type="chain" id="PRO_5023978841" description="Leishmanolysin-like peptidase" evidence="17">
    <location>
        <begin position="20"/>
        <end position="561"/>
    </location>
</feature>
<evidence type="ECO:0000256" key="14">
    <source>
        <dbReference type="ARBA" id="ARBA00023180"/>
    </source>
</evidence>
<dbReference type="Gene3D" id="3.90.132.10">
    <property type="entry name" value="Leishmanolysin , domain 2"/>
    <property type="match status" value="1"/>
</dbReference>
<evidence type="ECO:0000256" key="11">
    <source>
        <dbReference type="ARBA" id="ARBA00023136"/>
    </source>
</evidence>
<evidence type="ECO:0000313" key="19">
    <source>
        <dbReference type="Proteomes" id="UP000192257"/>
    </source>
</evidence>
<proteinExistence type="inferred from homology"/>
<evidence type="ECO:0000256" key="7">
    <source>
        <dbReference type="ARBA" id="ARBA00022801"/>
    </source>
</evidence>
<evidence type="ECO:0000256" key="15">
    <source>
        <dbReference type="PIRSR" id="PIRSR601577-1"/>
    </source>
</evidence>
<dbReference type="GeneID" id="39989943"/>
<feature type="binding site" evidence="16">
    <location>
        <position position="232"/>
    </location>
    <ligand>
        <name>Zn(2+)</name>
        <dbReference type="ChEBI" id="CHEBI:29105"/>
        <note>catalytic</note>
    </ligand>
</feature>
<evidence type="ECO:0000256" key="6">
    <source>
        <dbReference type="ARBA" id="ARBA00022729"/>
    </source>
</evidence>
<dbReference type="SUPFAM" id="SSF55486">
    <property type="entry name" value="Metalloproteases ('zincins'), catalytic domain"/>
    <property type="match status" value="1"/>
</dbReference>
<evidence type="ECO:0000256" key="4">
    <source>
        <dbReference type="ARBA" id="ARBA00022670"/>
    </source>
</evidence>
<evidence type="ECO:0000256" key="13">
    <source>
        <dbReference type="ARBA" id="ARBA00023157"/>
    </source>
</evidence>
<keyword evidence="9" id="KW-0130">Cell adhesion</keyword>
<dbReference type="Gene3D" id="3.10.170.20">
    <property type="match status" value="1"/>
</dbReference>
<evidence type="ECO:0000256" key="9">
    <source>
        <dbReference type="ARBA" id="ARBA00022889"/>
    </source>
</evidence>
<dbReference type="PANTHER" id="PTHR10942">
    <property type="entry name" value="LEISHMANOLYSIN-LIKE PEPTIDASE"/>
    <property type="match status" value="1"/>
</dbReference>
<dbReference type="GO" id="GO:0006508">
    <property type="term" value="P:proteolysis"/>
    <property type="evidence" value="ECO:0007669"/>
    <property type="project" value="UniProtKB-KW"/>
</dbReference>
<feature type="active site" evidence="15">
    <location>
        <position position="233"/>
    </location>
</feature>
<sequence>MSRWQHTFLLLTALLLSSASVCFLADATATSPDVHHCSFDDVMYKKGVQNIIKIVPKQGEESIQPYLVSTDDEWGTIRINVSMKDLQSESKYCKKGDAEKRETRPDFLGGNLPCTKEAEITPEKMKNLTDVIIPEAVKLHAQRLEVVHVKEPFKVPDFTNDDSVCKYFTVPEDHKESGVPNADMVLYVAAGPGKTFAAPCATAEDGRPVVAAMNFAYFNLTNVRVYTRFAAHEIAHALGFSFYQMNKLNMTRATKNVERKVYAVVVSSTRTKEEAQKHYNCTTIDGMELEDEDTAKGTVLSHWKMRNAKDELMSTRQMASAGLYTVLTLSTFHDMGFYRAKFDMAESMTWGSNIGCSLMDGMCVNESDTIDSWTKKKWKVPNFPSLFCDTVRHRFPCTTDRLGVGTCEPEENKWWTQPEGCPVVVPYFDSLDSNTYISGICADESAKPTMGSIKGSDAWCVDGKDLRYKYSFDDISVRLDSVCAKIKCEDNQVKVKYLGNESNWILCPENQYITLVSANFTAESQIKCPKYSEVCTMAPNGSSLVVPQPAKEKEPKEEIDD</sequence>
<evidence type="ECO:0000256" key="3">
    <source>
        <dbReference type="ARBA" id="ARBA00005860"/>
    </source>
</evidence>
<keyword evidence="14" id="KW-0325">Glycoprotein</keyword>
<evidence type="ECO:0000256" key="12">
    <source>
        <dbReference type="ARBA" id="ARBA00023145"/>
    </source>
</evidence>
<dbReference type="InterPro" id="IPR001577">
    <property type="entry name" value="Peptidase_M8"/>
</dbReference>
<dbReference type="FunFam" id="3.90.132.10:FF:000001">
    <property type="entry name" value="leishmanolysin-like peptidase isoform X2"/>
    <property type="match status" value="1"/>
</dbReference>
<dbReference type="PANTHER" id="PTHR10942:SF0">
    <property type="entry name" value="LEISHMANOLYSIN-LIKE PEPTIDASE"/>
    <property type="match status" value="1"/>
</dbReference>
<dbReference type="AlphaFoldDB" id="A0A1X0NIZ3"/>
<dbReference type="Gene3D" id="2.30.34.10">
    <property type="entry name" value="Leishmanolysin domain 4"/>
    <property type="match status" value="1"/>
</dbReference>
<dbReference type="GO" id="GO:0016020">
    <property type="term" value="C:membrane"/>
    <property type="evidence" value="ECO:0007669"/>
    <property type="project" value="UniProtKB-SubCell"/>
</dbReference>
<dbReference type="EC" id="3.4.24.-" evidence="17"/>
<feature type="signal peptide" evidence="17">
    <location>
        <begin position="1"/>
        <end position="19"/>
    </location>
</feature>
<keyword evidence="6 17" id="KW-0732">Signal</keyword>
<feature type="binding site" evidence="16">
    <location>
        <position position="302"/>
    </location>
    <ligand>
        <name>Zn(2+)</name>
        <dbReference type="ChEBI" id="CHEBI:29105"/>
        <note>catalytic</note>
    </ligand>
</feature>
<gene>
    <name evidence="18" type="ORF">TM35_000441540</name>
</gene>
<keyword evidence="11" id="KW-0472">Membrane</keyword>
<evidence type="ECO:0000256" key="16">
    <source>
        <dbReference type="PIRSR" id="PIRSR601577-2"/>
    </source>
</evidence>
<evidence type="ECO:0000256" key="2">
    <source>
        <dbReference type="ARBA" id="ARBA00004370"/>
    </source>
</evidence>
<dbReference type="Proteomes" id="UP000192257">
    <property type="component" value="Unassembled WGS sequence"/>
</dbReference>
<dbReference type="GO" id="GO:0005737">
    <property type="term" value="C:cytoplasm"/>
    <property type="evidence" value="ECO:0007669"/>
    <property type="project" value="TreeGrafter"/>
</dbReference>
<comment type="caution">
    <text evidence="18">The sequence shown here is derived from an EMBL/GenBank/DDBJ whole genome shotgun (WGS) entry which is preliminary data.</text>
</comment>
<dbReference type="GO" id="GO:0004222">
    <property type="term" value="F:metalloendopeptidase activity"/>
    <property type="evidence" value="ECO:0007669"/>
    <property type="project" value="UniProtKB-UniRule"/>
</dbReference>
<dbReference type="GO" id="GO:0007155">
    <property type="term" value="P:cell adhesion"/>
    <property type="evidence" value="ECO:0007669"/>
    <property type="project" value="UniProtKB-KW"/>
</dbReference>
<dbReference type="OrthoDB" id="527990at2759"/>
<keyword evidence="7 17" id="KW-0378">Hydrolase</keyword>
<organism evidence="18 19">
    <name type="scientific">Trypanosoma theileri</name>
    <dbReference type="NCBI Taxonomy" id="67003"/>
    <lineage>
        <taxon>Eukaryota</taxon>
        <taxon>Discoba</taxon>
        <taxon>Euglenozoa</taxon>
        <taxon>Kinetoplastea</taxon>
        <taxon>Metakinetoplastina</taxon>
        <taxon>Trypanosomatida</taxon>
        <taxon>Trypanosomatidae</taxon>
        <taxon>Trypanosoma</taxon>
    </lineage>
</organism>
<keyword evidence="8 16" id="KW-0862">Zinc</keyword>
<feature type="binding site" evidence="16">
    <location>
        <position position="236"/>
    </location>
    <ligand>
        <name>Zn(2+)</name>
        <dbReference type="ChEBI" id="CHEBI:29105"/>
        <note>catalytic</note>
    </ligand>
</feature>
<comment type="subcellular location">
    <subcellularLocation>
        <location evidence="2">Membrane</location>
    </subcellularLocation>
</comment>
<protein>
    <recommendedName>
        <fullName evidence="17">Leishmanolysin-like peptidase</fullName>
        <ecNumber evidence="17">3.4.24.-</ecNumber>
    </recommendedName>
</protein>
<evidence type="ECO:0000256" key="5">
    <source>
        <dbReference type="ARBA" id="ARBA00022723"/>
    </source>
</evidence>
<evidence type="ECO:0000313" key="18">
    <source>
        <dbReference type="EMBL" id="ORC84498.1"/>
    </source>
</evidence>
<dbReference type="PRINTS" id="PR00782">
    <property type="entry name" value="LSHMANOLYSIN"/>
</dbReference>
<keyword evidence="10 16" id="KW-0482">Metalloprotease</keyword>
<evidence type="ECO:0000256" key="17">
    <source>
        <dbReference type="RuleBase" id="RU366077"/>
    </source>
</evidence>
<keyword evidence="5 16" id="KW-0479">Metal-binding</keyword>
<evidence type="ECO:0000256" key="10">
    <source>
        <dbReference type="ARBA" id="ARBA00023049"/>
    </source>
</evidence>
<dbReference type="Pfam" id="PF01457">
    <property type="entry name" value="Peptidase_M8"/>
    <property type="match status" value="1"/>
</dbReference>
<evidence type="ECO:0000256" key="8">
    <source>
        <dbReference type="ARBA" id="ARBA00022833"/>
    </source>
</evidence>
<keyword evidence="19" id="KW-1185">Reference proteome</keyword>